<evidence type="ECO:0000256" key="1">
    <source>
        <dbReference type="ARBA" id="ARBA00022527"/>
    </source>
</evidence>
<dbReference type="EMBL" id="CM017876">
    <property type="protein sequence ID" value="KAG1342293.1"/>
    <property type="molecule type" value="Genomic_DNA"/>
</dbReference>
<keyword evidence="4 8" id="KW-0418">Kinase</keyword>
<dbReference type="GO" id="GO:0007165">
    <property type="term" value="P:signal transduction"/>
    <property type="evidence" value="ECO:0007669"/>
    <property type="project" value="TreeGrafter"/>
</dbReference>
<reference evidence="8" key="2">
    <citation type="submission" date="2019-07" db="EMBL/GenBank/DDBJ databases">
        <authorList>
            <person name="Yang Y."/>
            <person name="Bocs S."/>
            <person name="Baudouin L."/>
        </authorList>
    </citation>
    <scope>NUCLEOTIDE SEQUENCE</scope>
    <source>
        <tissue evidence="8">Spear leaf of Hainan Tall coconut</tissue>
    </source>
</reference>
<keyword evidence="6" id="KW-1133">Transmembrane helix</keyword>
<evidence type="ECO:0000313" key="8">
    <source>
        <dbReference type="EMBL" id="KAG1342293.1"/>
    </source>
</evidence>
<keyword evidence="9" id="KW-1185">Reference proteome</keyword>
<keyword evidence="6" id="KW-0472">Membrane</keyword>
<dbReference type="GO" id="GO:0004674">
    <property type="term" value="F:protein serine/threonine kinase activity"/>
    <property type="evidence" value="ECO:0007669"/>
    <property type="project" value="UniProtKB-KW"/>
</dbReference>
<keyword evidence="2" id="KW-0808">Transferase</keyword>
<dbReference type="GO" id="GO:0005524">
    <property type="term" value="F:ATP binding"/>
    <property type="evidence" value="ECO:0007669"/>
    <property type="project" value="UniProtKB-KW"/>
</dbReference>
<proteinExistence type="predicted"/>
<feature type="non-terminal residue" evidence="8">
    <location>
        <position position="1"/>
    </location>
</feature>
<dbReference type="SUPFAM" id="SSF56112">
    <property type="entry name" value="Protein kinase-like (PK-like)"/>
    <property type="match status" value="1"/>
</dbReference>
<dbReference type="PROSITE" id="PS00108">
    <property type="entry name" value="PROTEIN_KINASE_ST"/>
    <property type="match status" value="1"/>
</dbReference>
<dbReference type="InterPro" id="IPR011009">
    <property type="entry name" value="Kinase-like_dom_sf"/>
</dbReference>
<evidence type="ECO:0000256" key="2">
    <source>
        <dbReference type="ARBA" id="ARBA00022679"/>
    </source>
</evidence>
<evidence type="ECO:0000259" key="7">
    <source>
        <dbReference type="PROSITE" id="PS50011"/>
    </source>
</evidence>
<dbReference type="PANTHER" id="PTHR43895">
    <property type="entry name" value="CALCIUM/CALMODULIN-DEPENDENT PROTEIN KINASE KINASE-RELATED"/>
    <property type="match status" value="1"/>
</dbReference>
<dbReference type="PROSITE" id="PS50011">
    <property type="entry name" value="PROTEIN_KINASE_DOM"/>
    <property type="match status" value="1"/>
</dbReference>
<reference evidence="8" key="1">
    <citation type="journal article" date="2017" name="Gigascience">
        <title>The genome draft of coconut (Cocos nucifera).</title>
        <authorList>
            <person name="Xiao Y."/>
            <person name="Xu P."/>
            <person name="Fan H."/>
            <person name="Baudouin L."/>
            <person name="Xia W."/>
            <person name="Bocs S."/>
            <person name="Xu J."/>
            <person name="Li Q."/>
            <person name="Guo A."/>
            <person name="Zhou L."/>
            <person name="Li J."/>
            <person name="Wu Y."/>
            <person name="Ma Z."/>
            <person name="Armero A."/>
            <person name="Issali A.E."/>
            <person name="Liu N."/>
            <person name="Peng M."/>
            <person name="Yang Y."/>
        </authorList>
    </citation>
    <scope>NUCLEOTIDE SEQUENCE</scope>
    <source>
        <tissue evidence="8">Spear leaf of Hainan Tall coconut</tissue>
    </source>
</reference>
<keyword evidence="6" id="KW-0812">Transmembrane</keyword>
<evidence type="ECO:0000256" key="6">
    <source>
        <dbReference type="SAM" id="Phobius"/>
    </source>
</evidence>
<feature type="domain" description="Protein kinase" evidence="7">
    <location>
        <begin position="1"/>
        <end position="105"/>
    </location>
</feature>
<dbReference type="OrthoDB" id="783846at2759"/>
<protein>
    <submittedName>
        <fullName evidence="8">Putative CBL-interacting serine/threonine-protein kinase 5</fullName>
    </submittedName>
</protein>
<dbReference type="Proteomes" id="UP000797356">
    <property type="component" value="Chromosome 5"/>
</dbReference>
<dbReference type="Pfam" id="PF00069">
    <property type="entry name" value="Pkinase"/>
    <property type="match status" value="1"/>
</dbReference>
<name>A0A8K0I8F4_COCNU</name>
<keyword evidence="5" id="KW-0067">ATP-binding</keyword>
<evidence type="ECO:0000256" key="5">
    <source>
        <dbReference type="ARBA" id="ARBA00022840"/>
    </source>
</evidence>
<dbReference type="AlphaFoldDB" id="A0A8K0I8F4"/>
<accession>A0A8K0I8F4</accession>
<keyword evidence="1" id="KW-0723">Serine/threonine-protein kinase</keyword>
<dbReference type="Gene3D" id="1.10.510.10">
    <property type="entry name" value="Transferase(Phosphotransferase) domain 1"/>
    <property type="match status" value="1"/>
</dbReference>
<dbReference type="PANTHER" id="PTHR43895:SF162">
    <property type="entry name" value="CBL-INTERACTING SERINE_THREONINE-PROTEIN KINASE 25"/>
    <property type="match status" value="1"/>
</dbReference>
<organism evidence="8 9">
    <name type="scientific">Cocos nucifera</name>
    <name type="common">Coconut palm</name>
    <dbReference type="NCBI Taxonomy" id="13894"/>
    <lineage>
        <taxon>Eukaryota</taxon>
        <taxon>Viridiplantae</taxon>
        <taxon>Streptophyta</taxon>
        <taxon>Embryophyta</taxon>
        <taxon>Tracheophyta</taxon>
        <taxon>Spermatophyta</taxon>
        <taxon>Magnoliopsida</taxon>
        <taxon>Liliopsida</taxon>
        <taxon>Arecaceae</taxon>
        <taxon>Arecoideae</taxon>
        <taxon>Cocoseae</taxon>
        <taxon>Attaleinae</taxon>
        <taxon>Cocos</taxon>
    </lineage>
</organism>
<comment type="caution">
    <text evidence="8">The sequence shown here is derived from an EMBL/GenBank/DDBJ whole genome shotgun (WGS) entry which is preliminary data.</text>
</comment>
<keyword evidence="3" id="KW-0547">Nucleotide-binding</keyword>
<evidence type="ECO:0000256" key="3">
    <source>
        <dbReference type="ARBA" id="ARBA00022741"/>
    </source>
</evidence>
<gene>
    <name evidence="8" type="ORF">COCNU_05G005220</name>
</gene>
<sequence length="105" mass="12283">ARRYFQQLISTVDFCHSRGISHHDLKPENLLLDEASNLKVSDFRLSAHPEQLHWDGLLHTQCSTRTYITPEDLWKHSYDSTRANLWSYGVILFVLLAGFPSRRRT</sequence>
<evidence type="ECO:0000313" key="9">
    <source>
        <dbReference type="Proteomes" id="UP000797356"/>
    </source>
</evidence>
<dbReference type="InterPro" id="IPR000719">
    <property type="entry name" value="Prot_kinase_dom"/>
</dbReference>
<dbReference type="InterPro" id="IPR008271">
    <property type="entry name" value="Ser/Thr_kinase_AS"/>
</dbReference>
<feature type="transmembrane region" description="Helical" evidence="6">
    <location>
        <begin position="83"/>
        <end position="99"/>
    </location>
</feature>
<evidence type="ECO:0000256" key="4">
    <source>
        <dbReference type="ARBA" id="ARBA00022777"/>
    </source>
</evidence>